<accession>A0ACA9LV95</accession>
<comment type="caution">
    <text evidence="1">The sequence shown here is derived from an EMBL/GenBank/DDBJ whole genome shotgun (WGS) entry which is preliminary data.</text>
</comment>
<feature type="non-terminal residue" evidence="1">
    <location>
        <position position="162"/>
    </location>
</feature>
<protein>
    <submittedName>
        <fullName evidence="1">19400_t:CDS:1</fullName>
    </submittedName>
</protein>
<dbReference type="EMBL" id="CAJVQC010005270">
    <property type="protein sequence ID" value="CAG8551661.1"/>
    <property type="molecule type" value="Genomic_DNA"/>
</dbReference>
<reference evidence="1" key="1">
    <citation type="submission" date="2021-06" db="EMBL/GenBank/DDBJ databases">
        <authorList>
            <person name="Kallberg Y."/>
            <person name="Tangrot J."/>
            <person name="Rosling A."/>
        </authorList>
    </citation>
    <scope>NUCLEOTIDE SEQUENCE</scope>
    <source>
        <strain evidence="1">MA461A</strain>
    </source>
</reference>
<sequence length="162" mass="19277">LHYLSDEEAERKTENETRLKYSGGRLLDSHLNELVVYLAKEYEESLTKIQHYNLLNIHKELSYNVKNKTEDELIAMIQRSYLFETFKGENNKSKDYKDENNRESDDDLVIPNHQIVVFVINNIVDLHYQAFNQVENLYIFNEDNNNSDVAMNEDHEFNLEEL</sequence>
<proteinExistence type="predicted"/>
<name>A0ACA9LV95_9GLOM</name>
<organism evidence="1 2">
    <name type="scientific">Racocetra persica</name>
    <dbReference type="NCBI Taxonomy" id="160502"/>
    <lineage>
        <taxon>Eukaryota</taxon>
        <taxon>Fungi</taxon>
        <taxon>Fungi incertae sedis</taxon>
        <taxon>Mucoromycota</taxon>
        <taxon>Glomeromycotina</taxon>
        <taxon>Glomeromycetes</taxon>
        <taxon>Diversisporales</taxon>
        <taxon>Gigasporaceae</taxon>
        <taxon>Racocetra</taxon>
    </lineage>
</organism>
<dbReference type="Proteomes" id="UP000789920">
    <property type="component" value="Unassembled WGS sequence"/>
</dbReference>
<evidence type="ECO:0000313" key="2">
    <source>
        <dbReference type="Proteomes" id="UP000789920"/>
    </source>
</evidence>
<evidence type="ECO:0000313" key="1">
    <source>
        <dbReference type="EMBL" id="CAG8551661.1"/>
    </source>
</evidence>
<feature type="non-terminal residue" evidence="1">
    <location>
        <position position="1"/>
    </location>
</feature>
<keyword evidence="2" id="KW-1185">Reference proteome</keyword>
<gene>
    <name evidence="1" type="ORF">RPERSI_LOCUS3985</name>
</gene>